<feature type="compositionally biased region" description="Polar residues" evidence="9">
    <location>
        <begin position="1043"/>
        <end position="1058"/>
    </location>
</feature>
<dbReference type="GO" id="GO:0016020">
    <property type="term" value="C:membrane"/>
    <property type="evidence" value="ECO:0007669"/>
    <property type="project" value="UniProtKB-SubCell"/>
</dbReference>
<evidence type="ECO:0000259" key="11">
    <source>
        <dbReference type="PROSITE" id="PS50089"/>
    </source>
</evidence>
<evidence type="ECO:0000256" key="9">
    <source>
        <dbReference type="SAM" id="MobiDB-lite"/>
    </source>
</evidence>
<evidence type="ECO:0000256" key="5">
    <source>
        <dbReference type="ARBA" id="ARBA00022833"/>
    </source>
</evidence>
<feature type="domain" description="RING-type" evidence="11">
    <location>
        <begin position="266"/>
        <end position="307"/>
    </location>
</feature>
<feature type="region of interest" description="Disordered" evidence="9">
    <location>
        <begin position="324"/>
        <end position="344"/>
    </location>
</feature>
<keyword evidence="7 10" id="KW-0472">Membrane</keyword>
<dbReference type="AlphaFoldDB" id="A0A0X3P998"/>
<reference evidence="12" key="1">
    <citation type="submission" date="2016-01" db="EMBL/GenBank/DDBJ databases">
        <title>Reference transcriptome for the parasite Schistocephalus solidus: insights into the molecular evolution of parasitism.</title>
        <authorList>
            <person name="Hebert F.O."/>
            <person name="Grambauer S."/>
            <person name="Barber I."/>
            <person name="Landry C.R."/>
            <person name="Aubin-Horth N."/>
        </authorList>
    </citation>
    <scope>NUCLEOTIDE SEQUENCE</scope>
</reference>
<protein>
    <recommendedName>
        <fullName evidence="11">RING-type domain-containing protein</fullName>
    </recommendedName>
</protein>
<evidence type="ECO:0000256" key="10">
    <source>
        <dbReference type="SAM" id="Phobius"/>
    </source>
</evidence>
<evidence type="ECO:0000256" key="1">
    <source>
        <dbReference type="ARBA" id="ARBA00004370"/>
    </source>
</evidence>
<organism evidence="12">
    <name type="scientific">Schistocephalus solidus</name>
    <name type="common">Tapeworm</name>
    <dbReference type="NCBI Taxonomy" id="70667"/>
    <lineage>
        <taxon>Eukaryota</taxon>
        <taxon>Metazoa</taxon>
        <taxon>Spiralia</taxon>
        <taxon>Lophotrochozoa</taxon>
        <taxon>Platyhelminthes</taxon>
        <taxon>Cestoda</taxon>
        <taxon>Eucestoda</taxon>
        <taxon>Diphyllobothriidea</taxon>
        <taxon>Diphyllobothriidae</taxon>
        <taxon>Schistocephalus</taxon>
    </lineage>
</organism>
<dbReference type="FunFam" id="3.30.40.10:FF:000009">
    <property type="entry name" value="E3 ubiquitin-protein ligase RNF130"/>
    <property type="match status" value="1"/>
</dbReference>
<evidence type="ECO:0000256" key="3">
    <source>
        <dbReference type="ARBA" id="ARBA00022723"/>
    </source>
</evidence>
<dbReference type="InterPro" id="IPR001841">
    <property type="entry name" value="Znf_RING"/>
</dbReference>
<proteinExistence type="predicted"/>
<keyword evidence="5" id="KW-0862">Zinc</keyword>
<evidence type="ECO:0000256" key="2">
    <source>
        <dbReference type="ARBA" id="ARBA00022692"/>
    </source>
</evidence>
<evidence type="ECO:0000256" key="6">
    <source>
        <dbReference type="ARBA" id="ARBA00022989"/>
    </source>
</evidence>
<dbReference type="InterPro" id="IPR013083">
    <property type="entry name" value="Znf_RING/FYVE/PHD"/>
</dbReference>
<evidence type="ECO:0000313" key="12">
    <source>
        <dbReference type="EMBL" id="JAP48318.1"/>
    </source>
</evidence>
<sequence>SATESVFGDPSQKEKFVNDSPTILGSLFRVHGELRRKLGRQCPMVQGLTSKCTFACSVQSLHPLMVSVAPKIALIVEEKKNSSCSLLALLDFSLHFTNASAVLVLHGGKSTPNLTGLFPKIPDPSEGRNRLLSHLIRKPDVLVIFLSLAWFPELPALLDNPQVNVSATIQLYSQASNSSEDNLEEHSIKRFIAYGLFLILFALFLVFIIFCLARLGFRLWRRFRLAHSRSCRSRKLIAATKKVLKRLPVRHLQPVDPMISIGFDQCAVCIELFQPHDVIRSLPCKHFYHKACIDPWLLKHRSCPLCKQNILLACGIILEDGLSSSSNSSSESSTSSSTSASGNGRNAMGTMFGHFLPTAGEHMREGRLLWMNDSNICPPLFGFSCQQRSYMLCFCQRRQHGRPSPYRDNLHVLNSAGYNSMPASHPVHFRLNSVSNSSEYSISSFIQHCRTAEALARDTGHSAKMSTHRWYSKQQHLPGYIAAAATTSSSLSSSSSEKRNHYRYRADQRFPNRSVWRLSRLLSRRSRAWCLPWCFIRYSPVAPRSAAVASTPVCEPEKVEHTVTQSGPGNEKNSHTVCVHLLPYSRCHQPLSCYQHPPLPAVPAVDPRQRSAVAPDYTCCYSHFQPISTLAPDPMPCPGYYRACVHSHLPVEDFVVDVTSAVAKNAVDAISSQNNLQGKEEGQKMMLPAGDCLPSYDQVAEIGPRLVKVPSFEGSTTSGSDEIRPLSPPTPDIPAKRAMLLPALGTRPRDLSKPCTAFVQPSVAISTTSCSLLPMIVKVDVFDQPLPPPPPSSQPPPSNPHCVSSPDLRPSPGAANALPIRSRCGYHPSAIGSMPDSSLPRDLPPPAYSEIVASPDVKFAPDSNRTAVCGRSGSGGDAGNTSRAPVASKPLKRAVRFFTHTLASIGFPTTTAAVSKPKSCSNVACSRQPHPSGRDCQRYLFPSSPSMYQSYAAHGHQRHSHHPYHRISRNSKSEAVAATTAVGFSRYHRNRRGGGAVWCTWRDSRVYSSHRLAKTIELEPTGIIKGFPKSSSSSGSMSSASSQQQKPAQETYPSSLLANSSPVRARFRNVKVTVEPQSQSHRRSELPAPEARGGRIPRAQSLLTCLLQPSDSVTFEVAAEHKKHSPTWVSVPNLHN</sequence>
<name>A0A0X3P998_SCHSO</name>
<feature type="compositionally biased region" description="Low complexity" evidence="9">
    <location>
        <begin position="324"/>
        <end position="341"/>
    </location>
</feature>
<evidence type="ECO:0000256" key="8">
    <source>
        <dbReference type="PROSITE-ProRule" id="PRU00175"/>
    </source>
</evidence>
<comment type="subcellular location">
    <subcellularLocation>
        <location evidence="1">Membrane</location>
    </subcellularLocation>
</comment>
<dbReference type="Gene3D" id="3.30.40.10">
    <property type="entry name" value="Zinc/RING finger domain, C3HC4 (zinc finger)"/>
    <property type="match status" value="1"/>
</dbReference>
<keyword evidence="6 10" id="KW-1133">Transmembrane helix</keyword>
<keyword evidence="4 8" id="KW-0863">Zinc-finger</keyword>
<feature type="region of interest" description="Disordered" evidence="9">
    <location>
        <begin position="784"/>
        <end position="819"/>
    </location>
</feature>
<feature type="compositionally biased region" description="Low complexity" evidence="9">
    <location>
        <begin position="1030"/>
        <end position="1042"/>
    </location>
</feature>
<evidence type="ECO:0000256" key="4">
    <source>
        <dbReference type="ARBA" id="ARBA00022771"/>
    </source>
</evidence>
<feature type="region of interest" description="Disordered" evidence="9">
    <location>
        <begin position="1023"/>
        <end position="1058"/>
    </location>
</feature>
<dbReference type="SMART" id="SM00184">
    <property type="entry name" value="RING"/>
    <property type="match status" value="1"/>
</dbReference>
<dbReference type="Pfam" id="PF13639">
    <property type="entry name" value="zf-RING_2"/>
    <property type="match status" value="1"/>
</dbReference>
<accession>A0A0X3P998</accession>
<feature type="non-terminal residue" evidence="12">
    <location>
        <position position="1"/>
    </location>
</feature>
<dbReference type="PROSITE" id="PS50089">
    <property type="entry name" value="ZF_RING_2"/>
    <property type="match status" value="1"/>
</dbReference>
<keyword evidence="2 10" id="KW-0812">Transmembrane</keyword>
<dbReference type="PANTHER" id="PTHR46539">
    <property type="entry name" value="E3 UBIQUITIN-PROTEIN LIGASE ATL42"/>
    <property type="match status" value="1"/>
</dbReference>
<dbReference type="GO" id="GO:0008270">
    <property type="term" value="F:zinc ion binding"/>
    <property type="evidence" value="ECO:0007669"/>
    <property type="project" value="UniProtKB-KW"/>
</dbReference>
<dbReference type="SUPFAM" id="SSF57850">
    <property type="entry name" value="RING/U-box"/>
    <property type="match status" value="1"/>
</dbReference>
<evidence type="ECO:0000256" key="7">
    <source>
        <dbReference type="ARBA" id="ARBA00023136"/>
    </source>
</evidence>
<gene>
    <name evidence="12" type="ORF">TR141150</name>
</gene>
<feature type="compositionally biased region" description="Pro residues" evidence="9">
    <location>
        <begin position="785"/>
        <end position="799"/>
    </location>
</feature>
<dbReference type="EMBL" id="GEEE01014907">
    <property type="protein sequence ID" value="JAP48318.1"/>
    <property type="molecule type" value="Transcribed_RNA"/>
</dbReference>
<dbReference type="PANTHER" id="PTHR46539:SF23">
    <property type="entry name" value="RING-TYPE DOMAIN-CONTAINING PROTEIN"/>
    <property type="match status" value="1"/>
</dbReference>
<feature type="region of interest" description="Disordered" evidence="9">
    <location>
        <begin position="712"/>
        <end position="735"/>
    </location>
</feature>
<feature type="region of interest" description="Disordered" evidence="9">
    <location>
        <begin position="1073"/>
        <end position="1095"/>
    </location>
</feature>
<keyword evidence="3" id="KW-0479">Metal-binding</keyword>
<feature type="transmembrane region" description="Helical" evidence="10">
    <location>
        <begin position="191"/>
        <end position="217"/>
    </location>
</feature>